<evidence type="ECO:0000313" key="1">
    <source>
        <dbReference type="EMBL" id="GAG37126.1"/>
    </source>
</evidence>
<gene>
    <name evidence="1" type="ORF">S01H1_65445</name>
</gene>
<dbReference type="AlphaFoldDB" id="X0YK27"/>
<dbReference type="Gene3D" id="3.40.710.10">
    <property type="entry name" value="DD-peptidase/beta-lactamase superfamily"/>
    <property type="match status" value="1"/>
</dbReference>
<dbReference type="SUPFAM" id="SSF56601">
    <property type="entry name" value="beta-lactamase/transpeptidase-like"/>
    <property type="match status" value="1"/>
</dbReference>
<feature type="non-terminal residue" evidence="1">
    <location>
        <position position="1"/>
    </location>
</feature>
<feature type="non-terminal residue" evidence="1">
    <location>
        <position position="250"/>
    </location>
</feature>
<organism evidence="1">
    <name type="scientific">marine sediment metagenome</name>
    <dbReference type="NCBI Taxonomy" id="412755"/>
    <lineage>
        <taxon>unclassified sequences</taxon>
        <taxon>metagenomes</taxon>
        <taxon>ecological metagenomes</taxon>
    </lineage>
</organism>
<accession>X0YK27</accession>
<sequence length="250" mass="28569">FRTNIGISVVYSNVDDLFLWDQNYYNNKLGNTGQNLIKSMLTPYRLNNGTEGGYAFGVGVDIYKGEKRFWHNGYLIPYRSQYISFPEHRFSVIILTNCSDLHPEPLADKIGDMILKIKPQEGKSQAILIDPEIYNKYNGKYLSESLGMVKIATVKGCLIFQGLSFPRTELIAESDSSFFLKGFQVRISFEKTGNNSGSQYVLHQQGMGKDEIYRKIEPSTLSQEELKHYVGKYYSEETNSTYNILIRNNG</sequence>
<evidence type="ECO:0008006" key="2">
    <source>
        <dbReference type="Google" id="ProtNLM"/>
    </source>
</evidence>
<comment type="caution">
    <text evidence="1">The sequence shown here is derived from an EMBL/GenBank/DDBJ whole genome shotgun (WGS) entry which is preliminary data.</text>
</comment>
<dbReference type="EMBL" id="BARS01043204">
    <property type="protein sequence ID" value="GAG37126.1"/>
    <property type="molecule type" value="Genomic_DNA"/>
</dbReference>
<dbReference type="InterPro" id="IPR012338">
    <property type="entry name" value="Beta-lactam/transpept-like"/>
</dbReference>
<name>X0YK27_9ZZZZ</name>
<protein>
    <recommendedName>
        <fullName evidence="2">Beta-lactamase-related domain-containing protein</fullName>
    </recommendedName>
</protein>
<reference evidence="1" key="1">
    <citation type="journal article" date="2014" name="Front. Microbiol.">
        <title>High frequency of phylogenetically diverse reductive dehalogenase-homologous genes in deep subseafloor sedimentary metagenomes.</title>
        <authorList>
            <person name="Kawai M."/>
            <person name="Futagami T."/>
            <person name="Toyoda A."/>
            <person name="Takaki Y."/>
            <person name="Nishi S."/>
            <person name="Hori S."/>
            <person name="Arai W."/>
            <person name="Tsubouchi T."/>
            <person name="Morono Y."/>
            <person name="Uchiyama I."/>
            <person name="Ito T."/>
            <person name="Fujiyama A."/>
            <person name="Inagaki F."/>
            <person name="Takami H."/>
        </authorList>
    </citation>
    <scope>NUCLEOTIDE SEQUENCE</scope>
    <source>
        <strain evidence="1">Expedition CK06-06</strain>
    </source>
</reference>
<proteinExistence type="predicted"/>